<dbReference type="PROSITE" id="PS51318">
    <property type="entry name" value="TAT"/>
    <property type="match status" value="1"/>
</dbReference>
<evidence type="ECO:0000313" key="4">
    <source>
        <dbReference type="Proteomes" id="UP000190897"/>
    </source>
</evidence>
<accession>A0A1T5E097</accession>
<dbReference type="InterPro" id="IPR050463">
    <property type="entry name" value="Gfo/Idh/MocA_oxidrdct_glycsds"/>
</dbReference>
<evidence type="ECO:0000259" key="2">
    <source>
        <dbReference type="Pfam" id="PF19051"/>
    </source>
</evidence>
<dbReference type="GO" id="GO:0000166">
    <property type="term" value="F:nucleotide binding"/>
    <property type="evidence" value="ECO:0007669"/>
    <property type="project" value="InterPro"/>
</dbReference>
<dbReference type="EMBL" id="FUZA01000002">
    <property type="protein sequence ID" value="SKB77407.1"/>
    <property type="molecule type" value="Genomic_DNA"/>
</dbReference>
<sequence length="439" mass="48904">MKNNADKTTLPELSRRTFIKSAGIGVIAAPYIAKSAWAQTPPSDQIRHAIIGTGSMGRNHVKTFANTKGCDLVALCDVDPQQLAKALKDLPNADKIEKYGDFRELLKDKSIDSVSIASPDHWHTPIALWALMAGKHVYVEKPCSHNIKETNLLVKASKHFNKCVQHGTQRRSNGAHMEGMKQLQNGIIGKVHTIKAIDHQHREAIGRAQAEPVPEGVDYDLWLGAAPKVPFTKNRWHYNWRWFWEYGNGDAANDGVHQIDVAVWALGDRYPKRIVSSGGQYFYDDDHETPDTQTTIFEYDDTQIIWEMRLWTPYNLEGHDNGNVAYGTDGKMEFGRAGVVVTKGKEQIKIESPDVVEAIMPNFLTAVRANNPSKLHSPIEKGAIATNMALLANIATRIGASSLEYDPLKVTIKSPGFDAKANALLGRDYRKGYELPWKG</sequence>
<dbReference type="Gene3D" id="3.40.50.720">
    <property type="entry name" value="NAD(P)-binding Rossmann-like Domain"/>
    <property type="match status" value="1"/>
</dbReference>
<dbReference type="Pfam" id="PF19051">
    <property type="entry name" value="GFO_IDH_MocA_C2"/>
    <property type="match status" value="1"/>
</dbReference>
<feature type="domain" description="Gfo/Idh/MocA-like oxidoreductase bacterial type C-terminal" evidence="2">
    <location>
        <begin position="208"/>
        <end position="434"/>
    </location>
</feature>
<dbReference type="PANTHER" id="PTHR43818:SF5">
    <property type="entry name" value="OXIDOREDUCTASE FAMILY PROTEIN"/>
    <property type="match status" value="1"/>
</dbReference>
<feature type="domain" description="Gfo/Idh/MocA-like oxidoreductase N-terminal" evidence="1">
    <location>
        <begin position="46"/>
        <end position="166"/>
    </location>
</feature>
<protein>
    <submittedName>
        <fullName evidence="3">Predicted dehydrogenase</fullName>
    </submittedName>
</protein>
<dbReference type="RefSeq" id="WP_170916621.1">
    <property type="nucleotide sequence ID" value="NZ_FUZA01000002.1"/>
</dbReference>
<reference evidence="4" key="1">
    <citation type="submission" date="2017-02" db="EMBL/GenBank/DDBJ databases">
        <authorList>
            <person name="Varghese N."/>
            <person name="Submissions S."/>
        </authorList>
    </citation>
    <scope>NUCLEOTIDE SEQUENCE [LARGE SCALE GENOMIC DNA]</scope>
    <source>
        <strain evidence="4">DSM 22270</strain>
    </source>
</reference>
<proteinExistence type="predicted"/>
<dbReference type="InterPro" id="IPR043906">
    <property type="entry name" value="Gfo/Idh/MocA_OxRdtase_bact_C"/>
</dbReference>
<dbReference type="Pfam" id="PF01408">
    <property type="entry name" value="GFO_IDH_MocA"/>
    <property type="match status" value="1"/>
</dbReference>
<keyword evidence="4" id="KW-1185">Reference proteome</keyword>
<dbReference type="InterPro" id="IPR036291">
    <property type="entry name" value="NAD(P)-bd_dom_sf"/>
</dbReference>
<dbReference type="STRING" id="651661.SAMN05660293_02060"/>
<dbReference type="SUPFAM" id="SSF51735">
    <property type="entry name" value="NAD(P)-binding Rossmann-fold domains"/>
    <property type="match status" value="1"/>
</dbReference>
<dbReference type="InterPro" id="IPR006311">
    <property type="entry name" value="TAT_signal"/>
</dbReference>
<dbReference type="AlphaFoldDB" id="A0A1T5E097"/>
<organism evidence="3 4">
    <name type="scientific">Dyadobacter psychrophilus</name>
    <dbReference type="NCBI Taxonomy" id="651661"/>
    <lineage>
        <taxon>Bacteria</taxon>
        <taxon>Pseudomonadati</taxon>
        <taxon>Bacteroidota</taxon>
        <taxon>Cytophagia</taxon>
        <taxon>Cytophagales</taxon>
        <taxon>Spirosomataceae</taxon>
        <taxon>Dyadobacter</taxon>
    </lineage>
</organism>
<evidence type="ECO:0000313" key="3">
    <source>
        <dbReference type="EMBL" id="SKB77407.1"/>
    </source>
</evidence>
<name>A0A1T5E097_9BACT</name>
<dbReference type="Gene3D" id="3.30.360.10">
    <property type="entry name" value="Dihydrodipicolinate Reductase, domain 2"/>
    <property type="match status" value="1"/>
</dbReference>
<dbReference type="InterPro" id="IPR000683">
    <property type="entry name" value="Gfo/Idh/MocA-like_OxRdtase_N"/>
</dbReference>
<gene>
    <name evidence="3" type="ORF">SAMN05660293_02060</name>
</gene>
<dbReference type="SUPFAM" id="SSF55347">
    <property type="entry name" value="Glyceraldehyde-3-phosphate dehydrogenase-like, C-terminal domain"/>
    <property type="match status" value="1"/>
</dbReference>
<evidence type="ECO:0000259" key="1">
    <source>
        <dbReference type="Pfam" id="PF01408"/>
    </source>
</evidence>
<dbReference type="Proteomes" id="UP000190897">
    <property type="component" value="Unassembled WGS sequence"/>
</dbReference>
<dbReference type="PANTHER" id="PTHR43818">
    <property type="entry name" value="BCDNA.GH03377"/>
    <property type="match status" value="1"/>
</dbReference>